<name>I4AJ82_BERLS</name>
<gene>
    <name evidence="2" type="ordered locus">Fleli_1599</name>
</gene>
<dbReference type="AlphaFoldDB" id="I4AJ82"/>
<dbReference type="PATRIC" id="fig|880071.3.peg.1579"/>
<feature type="domain" description="DSBA-like thioredoxin" evidence="1">
    <location>
        <begin position="118"/>
        <end position="210"/>
    </location>
</feature>
<dbReference type="KEGG" id="fli:Fleli_1599"/>
<dbReference type="GO" id="GO:0016491">
    <property type="term" value="F:oxidoreductase activity"/>
    <property type="evidence" value="ECO:0007669"/>
    <property type="project" value="InterPro"/>
</dbReference>
<dbReference type="RefSeq" id="WP_014797474.1">
    <property type="nucleotide sequence ID" value="NC_018018.1"/>
</dbReference>
<dbReference type="InterPro" id="IPR036249">
    <property type="entry name" value="Thioredoxin-like_sf"/>
</dbReference>
<evidence type="ECO:0000313" key="2">
    <source>
        <dbReference type="EMBL" id="AFM04017.1"/>
    </source>
</evidence>
<dbReference type="eggNOG" id="COG3531">
    <property type="taxonomic scope" value="Bacteria"/>
</dbReference>
<keyword evidence="3" id="KW-1185">Reference proteome</keyword>
<dbReference type="OrthoDB" id="9813770at2"/>
<dbReference type="Gene3D" id="1.10.472.60">
    <property type="entry name" value="putative protein disulfide isomerase domain"/>
    <property type="match status" value="1"/>
</dbReference>
<evidence type="ECO:0000259" key="1">
    <source>
        <dbReference type="Pfam" id="PF01323"/>
    </source>
</evidence>
<dbReference type="Proteomes" id="UP000006054">
    <property type="component" value="Chromosome"/>
</dbReference>
<reference evidence="3" key="1">
    <citation type="submission" date="2012-06" db="EMBL/GenBank/DDBJ databases">
        <title>The complete genome of Flexibacter litoralis DSM 6794.</title>
        <authorList>
            <person name="Lucas S."/>
            <person name="Copeland A."/>
            <person name="Lapidus A."/>
            <person name="Glavina del Rio T."/>
            <person name="Dalin E."/>
            <person name="Tice H."/>
            <person name="Bruce D."/>
            <person name="Goodwin L."/>
            <person name="Pitluck S."/>
            <person name="Peters L."/>
            <person name="Ovchinnikova G."/>
            <person name="Lu M."/>
            <person name="Kyrpides N."/>
            <person name="Mavromatis K."/>
            <person name="Ivanova N."/>
            <person name="Brettin T."/>
            <person name="Detter J.C."/>
            <person name="Han C."/>
            <person name="Larimer F."/>
            <person name="Land M."/>
            <person name="Hauser L."/>
            <person name="Markowitz V."/>
            <person name="Cheng J.-F."/>
            <person name="Hugenholtz P."/>
            <person name="Woyke T."/>
            <person name="Wu D."/>
            <person name="Spring S."/>
            <person name="Lang E."/>
            <person name="Kopitz M."/>
            <person name="Brambilla E."/>
            <person name="Klenk H.-P."/>
            <person name="Eisen J.A."/>
        </authorList>
    </citation>
    <scope>NUCLEOTIDE SEQUENCE [LARGE SCALE GENOMIC DNA]</scope>
    <source>
        <strain evidence="3">ATCC 23117 / DSM 6794 / NBRC 15988 / NCIMB 1366 / Sio-4</strain>
    </source>
</reference>
<dbReference type="EMBL" id="CP003345">
    <property type="protein sequence ID" value="AFM04017.1"/>
    <property type="molecule type" value="Genomic_DNA"/>
</dbReference>
<accession>I4AJ82</accession>
<protein>
    <recommendedName>
        <fullName evidence="1">DSBA-like thioredoxin domain-containing protein</fullName>
    </recommendedName>
</protein>
<organism evidence="2 3">
    <name type="scientific">Bernardetia litoralis (strain ATCC 23117 / DSM 6794 / NBRC 15988 / NCIMB 1366 / Fx l1 / Sio-4)</name>
    <name type="common">Flexibacter litoralis</name>
    <dbReference type="NCBI Taxonomy" id="880071"/>
    <lineage>
        <taxon>Bacteria</taxon>
        <taxon>Pseudomonadati</taxon>
        <taxon>Bacteroidota</taxon>
        <taxon>Cytophagia</taxon>
        <taxon>Cytophagales</taxon>
        <taxon>Bernardetiaceae</taxon>
        <taxon>Bernardetia</taxon>
    </lineage>
</organism>
<dbReference type="CDD" id="cd03025">
    <property type="entry name" value="DsbA_FrnE_like"/>
    <property type="match status" value="1"/>
</dbReference>
<dbReference type="Gene3D" id="3.40.30.10">
    <property type="entry name" value="Glutaredoxin"/>
    <property type="match status" value="1"/>
</dbReference>
<sequence length="220" mass="25127">MKLIYIYDALCGWCYGFAPAMRDFYQNHKNDFETIDVISGGMMRGERSGAIGEVAPYIKTAFKDVENRTGVKFGEKFLKEILEEGSTIFTSIPPSIALSIFKKEALENPQLAGEKNEKILHFAEDLQSLIYFDGIKPKDYSKYGDLAIKYGLDKTDFVEKMNNSDYEKLANQDFQLSQDFGVNGFPTVIIQKGEEFYLFARGFVDLTELERRFEAMKISV</sequence>
<dbReference type="SUPFAM" id="SSF52833">
    <property type="entry name" value="Thioredoxin-like"/>
    <property type="match status" value="1"/>
</dbReference>
<dbReference type="InterPro" id="IPR001853">
    <property type="entry name" value="DSBA-like_thioredoxin_dom"/>
</dbReference>
<dbReference type="HOGENOM" id="CLU_097497_1_0_10"/>
<dbReference type="Pfam" id="PF01323">
    <property type="entry name" value="DSBA"/>
    <property type="match status" value="1"/>
</dbReference>
<evidence type="ECO:0000313" key="3">
    <source>
        <dbReference type="Proteomes" id="UP000006054"/>
    </source>
</evidence>
<proteinExistence type="predicted"/>
<dbReference type="STRING" id="880071.Fleli_1599"/>